<keyword evidence="4" id="KW-0732">Signal</keyword>
<dbReference type="InterPro" id="IPR016187">
    <property type="entry name" value="CTDL_fold"/>
</dbReference>
<dbReference type="AGR" id="WB:WBGene00255469"/>
<evidence type="ECO:0000313" key="6">
    <source>
        <dbReference type="EMBL" id="CDR35447.1"/>
    </source>
</evidence>
<dbReference type="Reactome" id="R-CEL-9707616">
    <property type="pathway name" value="Heme signaling"/>
</dbReference>
<keyword evidence="2" id="KW-1015">Disulfide bond</keyword>
<dbReference type="PROSITE" id="PS50041">
    <property type="entry name" value="C_TYPE_LECTIN_2"/>
    <property type="match status" value="1"/>
</dbReference>
<dbReference type="KEGG" id="cel:CELE_C25G4.17"/>
<reference evidence="6 7" key="1">
    <citation type="journal article" date="1998" name="Science">
        <title>Genome sequence of the nematode C. elegans: a platform for investigating biology.</title>
        <authorList>
            <consortium name="The C. elegans sequencing consortium"/>
            <person name="Sulson J.E."/>
            <person name="Waterston R."/>
        </authorList>
    </citation>
    <scope>NUCLEOTIDE SEQUENCE [LARGE SCALE GENOMIC DNA]</scope>
    <source>
        <strain evidence="6 7">Bristol N2</strain>
    </source>
</reference>
<dbReference type="InterPro" id="IPR016186">
    <property type="entry name" value="C-type_lectin-like/link_sf"/>
</dbReference>
<keyword evidence="1" id="KW-0430">Lectin</keyword>
<evidence type="ECO:0000313" key="8">
    <source>
        <dbReference type="WormBase" id="C25G4.17"/>
    </source>
</evidence>
<evidence type="ECO:0000313" key="7">
    <source>
        <dbReference type="Proteomes" id="UP000001940"/>
    </source>
</evidence>
<dbReference type="PANTHER" id="PTHR46490">
    <property type="entry name" value="C-TYPE LECTIN DOMAIN FAMILY 12 MEMBER A-RELATED"/>
    <property type="match status" value="1"/>
</dbReference>
<evidence type="ECO:0000256" key="3">
    <source>
        <dbReference type="ARBA" id="ARBA00023180"/>
    </source>
</evidence>
<evidence type="ECO:0000259" key="5">
    <source>
        <dbReference type="PROSITE" id="PS50041"/>
    </source>
</evidence>
<keyword evidence="3" id="KW-0325">Glycoprotein</keyword>
<protein>
    <submittedName>
        <fullName evidence="6">C-type lectin domain-containing protein</fullName>
    </submittedName>
</protein>
<evidence type="ECO:0000256" key="1">
    <source>
        <dbReference type="ARBA" id="ARBA00022734"/>
    </source>
</evidence>
<dbReference type="Reactome" id="R-CEL-6798695">
    <property type="pathway name" value="Neutrophil degranulation"/>
</dbReference>
<dbReference type="Gene3D" id="3.10.100.10">
    <property type="entry name" value="Mannose-Binding Protein A, subunit A"/>
    <property type="match status" value="1"/>
</dbReference>
<sequence>MLFPSLFLVFASAVLASDDLNPCNSSWHFFKKTGCCYKTSDDMGTWFDGTGMCAKMQVGARLASLRDEDESKFVAKSHKSGIDGIHAWTGLSQTQTANNWTFTDGSKPWSSFFTPYVFPNNHTSCVEIVDNWLVELFQNTGKTQPTFCYHYRKALCKYCPVPPEIPSEPTSTTLAPVVRAKRDLM</sequence>
<dbReference type="Bgee" id="WBGene00255469">
    <property type="expression patterns" value="Expressed in pharyngeal muscle cell (C elegans)"/>
</dbReference>
<organism evidence="6 7">
    <name type="scientific">Caenorhabditis elegans</name>
    <dbReference type="NCBI Taxonomy" id="6239"/>
    <lineage>
        <taxon>Eukaryota</taxon>
        <taxon>Metazoa</taxon>
        <taxon>Ecdysozoa</taxon>
        <taxon>Nematoda</taxon>
        <taxon>Chromadorea</taxon>
        <taxon>Rhabditida</taxon>
        <taxon>Rhabditina</taxon>
        <taxon>Rhabditomorpha</taxon>
        <taxon>Rhabditoidea</taxon>
        <taxon>Rhabditidae</taxon>
        <taxon>Peloderinae</taxon>
        <taxon>Caenorhabditis</taxon>
    </lineage>
</organism>
<dbReference type="SMART" id="SM00034">
    <property type="entry name" value="CLECT"/>
    <property type="match status" value="1"/>
</dbReference>
<dbReference type="InterPro" id="IPR052309">
    <property type="entry name" value="C-type_Lectin_Domain_Fam1"/>
</dbReference>
<accession>A0A061AD52</accession>
<dbReference type="GO" id="GO:0030246">
    <property type="term" value="F:carbohydrate binding"/>
    <property type="evidence" value="ECO:0007669"/>
    <property type="project" value="UniProtKB-KW"/>
</dbReference>
<dbReference type="AlphaFoldDB" id="A0A061AD52"/>
<proteinExistence type="predicted"/>
<dbReference type="InterPro" id="IPR001304">
    <property type="entry name" value="C-type_lectin-like"/>
</dbReference>
<dbReference type="SUPFAM" id="SSF56436">
    <property type="entry name" value="C-type lectin-like"/>
    <property type="match status" value="1"/>
</dbReference>
<dbReference type="OrthoDB" id="5791935at2759"/>
<dbReference type="SMR" id="A0A061AD52"/>
<gene>
    <name evidence="6 8" type="ORF">C25G4.17</name>
    <name evidence="6" type="ORF">CELE_C25G4.17</name>
</gene>
<dbReference type="Pfam" id="PF00059">
    <property type="entry name" value="Lectin_C"/>
    <property type="match status" value="1"/>
</dbReference>
<keyword evidence="7" id="KW-1185">Reference proteome</keyword>
<feature type="signal peptide" evidence="4">
    <location>
        <begin position="1"/>
        <end position="16"/>
    </location>
</feature>
<feature type="chain" id="PRO_5001598539" evidence="4">
    <location>
        <begin position="17"/>
        <end position="185"/>
    </location>
</feature>
<dbReference type="PANTHER" id="PTHR46490:SF6">
    <property type="entry name" value="ASIALOGLYCOPROTEIN RECEPTOR 1-LIKE-RELATED"/>
    <property type="match status" value="1"/>
</dbReference>
<dbReference type="EMBL" id="BX284604">
    <property type="protein sequence ID" value="CDR35447.1"/>
    <property type="molecule type" value="Genomic_DNA"/>
</dbReference>
<dbReference type="GeneID" id="24104251"/>
<dbReference type="HOGENOM" id="CLU_105551_0_0_1"/>
<dbReference type="CTD" id="24104251"/>
<dbReference type="InParanoid" id="A0A061AD52"/>
<dbReference type="CDD" id="cd00037">
    <property type="entry name" value="CLECT"/>
    <property type="match status" value="1"/>
</dbReference>
<dbReference type="WormBase" id="C25G4.17">
    <property type="protein sequence ID" value="CE49849"/>
    <property type="gene ID" value="WBGene00255469"/>
</dbReference>
<evidence type="ECO:0000256" key="4">
    <source>
        <dbReference type="SAM" id="SignalP"/>
    </source>
</evidence>
<feature type="domain" description="C-type lectin" evidence="5">
    <location>
        <begin position="32"/>
        <end position="157"/>
    </location>
</feature>
<dbReference type="Proteomes" id="UP000001940">
    <property type="component" value="Chromosome IV"/>
</dbReference>
<dbReference type="RefSeq" id="NP_001294024.1">
    <property type="nucleotide sequence ID" value="NM_001307095.2"/>
</dbReference>
<name>A0A061AD52_CAEEL</name>
<evidence type="ECO:0000256" key="2">
    <source>
        <dbReference type="ARBA" id="ARBA00023157"/>
    </source>
</evidence>